<dbReference type="SUPFAM" id="SSF143422">
    <property type="entry name" value="Transposase IS200-like"/>
    <property type="match status" value="1"/>
</dbReference>
<dbReference type="GO" id="GO:0003677">
    <property type="term" value="F:DNA binding"/>
    <property type="evidence" value="ECO:0007669"/>
    <property type="project" value="InterPro"/>
</dbReference>
<feature type="region of interest" description="Disordered" evidence="1">
    <location>
        <begin position="237"/>
        <end position="262"/>
    </location>
</feature>
<dbReference type="GO" id="GO:0004803">
    <property type="term" value="F:transposase activity"/>
    <property type="evidence" value="ECO:0007669"/>
    <property type="project" value="InterPro"/>
</dbReference>
<protein>
    <recommendedName>
        <fullName evidence="2">Transposase IS200-like domain-containing protein</fullName>
    </recommendedName>
</protein>
<organism evidence="3 4">
    <name type="scientific">Candidatus Avimonoglobus intestinipullorum</name>
    <dbReference type="NCBI Taxonomy" id="2840699"/>
    <lineage>
        <taxon>Bacteria</taxon>
        <taxon>Bacillati</taxon>
        <taxon>Bacillota</taxon>
        <taxon>Clostridia</taxon>
        <taxon>Eubacteriales</taxon>
        <taxon>Candidatus Avimonoglobus</taxon>
    </lineage>
</organism>
<sequence>MARKSRPVSAAGIYHVMLRGIGELFLDDADYGVFMGLLDKYFHAGAVQLYGYLLLHNRVHLILCETGGKAAAALKPMSTSYARYFNRTHRREGKLFYDRYKSTALDGAEETAEALRFIHTIPRILGLGDWAYSSRADYLGGGGICDTDAVARLVGANTDLTGQDTPRLGMDDYQRLTDAELERYMQALCGYDFGGFQKLSKGEKNRVLQLLGAQKWVSMVRLSALLDTSVNVIARNKPPESRRKPEKKQEKKKKEELSVWLL</sequence>
<reference evidence="3" key="1">
    <citation type="submission" date="2020-10" db="EMBL/GenBank/DDBJ databases">
        <authorList>
            <person name="Gilroy R."/>
        </authorList>
    </citation>
    <scope>NUCLEOTIDE SEQUENCE</scope>
    <source>
        <strain evidence="3">ChiSjej4B22-9803</strain>
    </source>
</reference>
<evidence type="ECO:0000313" key="4">
    <source>
        <dbReference type="Proteomes" id="UP000824111"/>
    </source>
</evidence>
<dbReference type="InterPro" id="IPR036515">
    <property type="entry name" value="Transposase_17_sf"/>
</dbReference>
<dbReference type="AlphaFoldDB" id="A0A9D1LW22"/>
<comment type="caution">
    <text evidence="3">The sequence shown here is derived from an EMBL/GenBank/DDBJ whole genome shotgun (WGS) entry which is preliminary data.</text>
</comment>
<reference evidence="3" key="2">
    <citation type="journal article" date="2021" name="PeerJ">
        <title>Extensive microbial diversity within the chicken gut microbiome revealed by metagenomics and culture.</title>
        <authorList>
            <person name="Gilroy R."/>
            <person name="Ravi A."/>
            <person name="Getino M."/>
            <person name="Pursley I."/>
            <person name="Horton D.L."/>
            <person name="Alikhan N.F."/>
            <person name="Baker D."/>
            <person name="Gharbi K."/>
            <person name="Hall N."/>
            <person name="Watson M."/>
            <person name="Adriaenssens E.M."/>
            <person name="Foster-Nyarko E."/>
            <person name="Jarju S."/>
            <person name="Secka A."/>
            <person name="Antonio M."/>
            <person name="Oren A."/>
            <person name="Chaudhuri R.R."/>
            <person name="La Ragione R."/>
            <person name="Hildebrand F."/>
            <person name="Pallen M.J."/>
        </authorList>
    </citation>
    <scope>NUCLEOTIDE SEQUENCE</scope>
    <source>
        <strain evidence="3">ChiSjej4B22-9803</strain>
    </source>
</reference>
<feature type="domain" description="Transposase IS200-like" evidence="2">
    <location>
        <begin position="9"/>
        <end position="121"/>
    </location>
</feature>
<accession>A0A9D1LW22</accession>
<dbReference type="Proteomes" id="UP000824111">
    <property type="component" value="Unassembled WGS sequence"/>
</dbReference>
<dbReference type="EMBL" id="DVND01000168">
    <property type="protein sequence ID" value="HIU49020.1"/>
    <property type="molecule type" value="Genomic_DNA"/>
</dbReference>
<name>A0A9D1LW22_9FIRM</name>
<dbReference type="SMART" id="SM01321">
    <property type="entry name" value="Y1_Tnp"/>
    <property type="match status" value="1"/>
</dbReference>
<gene>
    <name evidence="3" type="ORF">IAB04_06615</name>
</gene>
<proteinExistence type="predicted"/>
<dbReference type="PANTHER" id="PTHR34322">
    <property type="entry name" value="TRANSPOSASE, Y1_TNP DOMAIN-CONTAINING"/>
    <property type="match status" value="1"/>
</dbReference>
<dbReference type="Gene3D" id="3.30.70.1290">
    <property type="entry name" value="Transposase IS200-like"/>
    <property type="match status" value="1"/>
</dbReference>
<dbReference type="GO" id="GO:0006313">
    <property type="term" value="P:DNA transposition"/>
    <property type="evidence" value="ECO:0007669"/>
    <property type="project" value="InterPro"/>
</dbReference>
<evidence type="ECO:0000259" key="2">
    <source>
        <dbReference type="SMART" id="SM01321"/>
    </source>
</evidence>
<dbReference type="PANTHER" id="PTHR34322:SF2">
    <property type="entry name" value="TRANSPOSASE IS200-LIKE DOMAIN-CONTAINING PROTEIN"/>
    <property type="match status" value="1"/>
</dbReference>
<dbReference type="InterPro" id="IPR002686">
    <property type="entry name" value="Transposase_17"/>
</dbReference>
<evidence type="ECO:0000313" key="3">
    <source>
        <dbReference type="EMBL" id="HIU49020.1"/>
    </source>
</evidence>
<evidence type="ECO:0000256" key="1">
    <source>
        <dbReference type="SAM" id="MobiDB-lite"/>
    </source>
</evidence>